<evidence type="ECO:0000256" key="1">
    <source>
        <dbReference type="SAM" id="MobiDB-lite"/>
    </source>
</evidence>
<name>A0A395GPL3_9EURO</name>
<dbReference type="VEuPathDB" id="FungiDB:BO80DRAFT_483711"/>
<dbReference type="RefSeq" id="XP_025571115.1">
    <property type="nucleotide sequence ID" value="XM_025723440.1"/>
</dbReference>
<evidence type="ECO:0000313" key="3">
    <source>
        <dbReference type="Proteomes" id="UP000249402"/>
    </source>
</evidence>
<organism evidence="2 3">
    <name type="scientific">Aspergillus ibericus CBS 121593</name>
    <dbReference type="NCBI Taxonomy" id="1448316"/>
    <lineage>
        <taxon>Eukaryota</taxon>
        <taxon>Fungi</taxon>
        <taxon>Dikarya</taxon>
        <taxon>Ascomycota</taxon>
        <taxon>Pezizomycotina</taxon>
        <taxon>Eurotiomycetes</taxon>
        <taxon>Eurotiomycetidae</taxon>
        <taxon>Eurotiales</taxon>
        <taxon>Aspergillaceae</taxon>
        <taxon>Aspergillus</taxon>
        <taxon>Aspergillus subgen. Circumdati</taxon>
    </lineage>
</organism>
<proteinExistence type="predicted"/>
<sequence>MPEKPPFEPPQPPVQVAEMARMYPATHAHMLKRSDYVSNVYAIQNLLEIGDPGWNCEPKDVKLAYQVIGSNLESWVVDYALADLGKDWETLRARFPRMVRKYCAETLAGAFLYKTILTKIFQQSFWYLDGHSNEDQRDDQGFAPKLQYLYERFFQTNPKAAVVWKRATHRLAKATRPGQARDLDFGKYNQQRQEDAIQTWADELLASETFGLLLISRLTRKDLAQRRDDLLLIFQKAVAAMERCEAFLGGHIELRSLSKLNETYQPGTENMVHHFCHGTTSQGSTLEGRRILLVTQPTVIYHHHNVAPGPNHQSTATIISKASVVLEKKDQDAGSSEDDHDMDISGLAGAEIRRRKNTDRDDFAPLPDNEWAGVNLL</sequence>
<dbReference type="EMBL" id="KZ824470">
    <property type="protein sequence ID" value="RAK96787.1"/>
    <property type="molecule type" value="Genomic_DNA"/>
</dbReference>
<keyword evidence="3" id="KW-1185">Reference proteome</keyword>
<gene>
    <name evidence="2" type="ORF">BO80DRAFT_483711</name>
</gene>
<dbReference type="OrthoDB" id="4156714at2759"/>
<dbReference type="Proteomes" id="UP000249402">
    <property type="component" value="Unassembled WGS sequence"/>
</dbReference>
<protein>
    <submittedName>
        <fullName evidence="2">Uncharacterized protein</fullName>
    </submittedName>
</protein>
<feature type="region of interest" description="Disordered" evidence="1">
    <location>
        <begin position="328"/>
        <end position="367"/>
    </location>
</feature>
<evidence type="ECO:0000313" key="2">
    <source>
        <dbReference type="EMBL" id="RAK96787.1"/>
    </source>
</evidence>
<accession>A0A395GPL3</accession>
<dbReference type="GeneID" id="37228305"/>
<reference evidence="2 3" key="1">
    <citation type="submission" date="2018-02" db="EMBL/GenBank/DDBJ databases">
        <title>The genomes of Aspergillus section Nigri reveals drivers in fungal speciation.</title>
        <authorList>
            <consortium name="DOE Joint Genome Institute"/>
            <person name="Vesth T.C."/>
            <person name="Nybo J."/>
            <person name="Theobald S."/>
            <person name="Brandl J."/>
            <person name="Frisvad J.C."/>
            <person name="Nielsen K.F."/>
            <person name="Lyhne E.K."/>
            <person name="Kogle M.E."/>
            <person name="Kuo A."/>
            <person name="Riley R."/>
            <person name="Clum A."/>
            <person name="Nolan M."/>
            <person name="Lipzen A."/>
            <person name="Salamov A."/>
            <person name="Henrissat B."/>
            <person name="Wiebenga A."/>
            <person name="De vries R.P."/>
            <person name="Grigoriev I.V."/>
            <person name="Mortensen U.H."/>
            <person name="Andersen M.R."/>
            <person name="Baker S.E."/>
        </authorList>
    </citation>
    <scope>NUCLEOTIDE SEQUENCE [LARGE SCALE GENOMIC DNA]</scope>
    <source>
        <strain evidence="2 3">CBS 121593</strain>
    </source>
</reference>
<dbReference type="AlphaFoldDB" id="A0A395GPL3"/>